<dbReference type="Proteomes" id="UP000294902">
    <property type="component" value="Unassembled WGS sequence"/>
</dbReference>
<protein>
    <submittedName>
        <fullName evidence="1">Gp6-like head-tail connector protein</fullName>
    </submittedName>
</protein>
<name>A0A4R3MP96_9FIRM</name>
<organism evidence="1 2">
    <name type="scientific">Natranaerovirga pectinivora</name>
    <dbReference type="NCBI Taxonomy" id="682400"/>
    <lineage>
        <taxon>Bacteria</taxon>
        <taxon>Bacillati</taxon>
        <taxon>Bacillota</taxon>
        <taxon>Clostridia</taxon>
        <taxon>Lachnospirales</taxon>
        <taxon>Natranaerovirgaceae</taxon>
        <taxon>Natranaerovirga</taxon>
    </lineage>
</organism>
<gene>
    <name evidence="1" type="ORF">EDC18_102419</name>
</gene>
<dbReference type="InterPro" id="IPR021146">
    <property type="entry name" value="Phage_gp6-like_head-tail"/>
</dbReference>
<dbReference type="RefSeq" id="WP_132250764.1">
    <property type="nucleotide sequence ID" value="NZ_SMAL01000002.1"/>
</dbReference>
<accession>A0A4R3MP96</accession>
<evidence type="ECO:0000313" key="1">
    <source>
        <dbReference type="EMBL" id="TCT16400.1"/>
    </source>
</evidence>
<evidence type="ECO:0000313" key="2">
    <source>
        <dbReference type="Proteomes" id="UP000294902"/>
    </source>
</evidence>
<sequence length="97" mass="11170">MLELLRDLLELEADEVKESILNLYIDKAEKAIKNYSWLDEIPEELNNSVVELASYFYKNKDSLGIVQQTQGSRNQTNVDGIPKSILCNLPLPRVRMM</sequence>
<dbReference type="OrthoDB" id="2611623at2"/>
<dbReference type="EMBL" id="SMAL01000002">
    <property type="protein sequence ID" value="TCT16400.1"/>
    <property type="molecule type" value="Genomic_DNA"/>
</dbReference>
<comment type="caution">
    <text evidence="1">The sequence shown here is derived from an EMBL/GenBank/DDBJ whole genome shotgun (WGS) entry which is preliminary data.</text>
</comment>
<keyword evidence="2" id="KW-1185">Reference proteome</keyword>
<proteinExistence type="predicted"/>
<dbReference type="InterPro" id="IPR053746">
    <property type="entry name" value="Viral_HT_Connector_Assembly"/>
</dbReference>
<dbReference type="AlphaFoldDB" id="A0A4R3MP96"/>
<dbReference type="Gene3D" id="1.10.246.150">
    <property type="match status" value="1"/>
</dbReference>
<reference evidence="1 2" key="1">
    <citation type="submission" date="2019-03" db="EMBL/GenBank/DDBJ databases">
        <title>Genomic Encyclopedia of Type Strains, Phase IV (KMG-IV): sequencing the most valuable type-strain genomes for metagenomic binning, comparative biology and taxonomic classification.</title>
        <authorList>
            <person name="Goeker M."/>
        </authorList>
    </citation>
    <scope>NUCLEOTIDE SEQUENCE [LARGE SCALE GENOMIC DNA]</scope>
    <source>
        <strain evidence="1 2">DSM 24629</strain>
    </source>
</reference>
<dbReference type="Pfam" id="PF05135">
    <property type="entry name" value="Phage_connect_1"/>
    <property type="match status" value="1"/>
</dbReference>